<proteinExistence type="predicted"/>
<evidence type="ECO:0000313" key="3">
    <source>
        <dbReference type="EMBL" id="CAL6087709.1"/>
    </source>
</evidence>
<dbReference type="PROSITE" id="PS00198">
    <property type="entry name" value="4FE4S_FER_1"/>
    <property type="match status" value="1"/>
</dbReference>
<dbReference type="EMBL" id="CATOUU010000569">
    <property type="protein sequence ID" value="CAI9934460.1"/>
    <property type="molecule type" value="Genomic_DNA"/>
</dbReference>
<evidence type="ECO:0000313" key="4">
    <source>
        <dbReference type="Proteomes" id="UP001642409"/>
    </source>
</evidence>
<dbReference type="InterPro" id="IPR017896">
    <property type="entry name" value="4Fe4S_Fe-S-bd"/>
</dbReference>
<reference evidence="2" key="1">
    <citation type="submission" date="2023-06" db="EMBL/GenBank/DDBJ databases">
        <authorList>
            <person name="Kurt Z."/>
        </authorList>
    </citation>
    <scope>NUCLEOTIDE SEQUENCE</scope>
</reference>
<dbReference type="AlphaFoldDB" id="A0AA86PE89"/>
<comment type="caution">
    <text evidence="2">The sequence shown here is derived from an EMBL/GenBank/DDBJ whole genome shotgun (WGS) entry which is preliminary data.</text>
</comment>
<dbReference type="SUPFAM" id="SSF54862">
    <property type="entry name" value="4Fe-4S ferredoxins"/>
    <property type="match status" value="1"/>
</dbReference>
<dbReference type="PROSITE" id="PS51379">
    <property type="entry name" value="4FE4S_FER_2"/>
    <property type="match status" value="1"/>
</dbReference>
<name>A0AA86PE89_9EUKA</name>
<dbReference type="InterPro" id="IPR017900">
    <property type="entry name" value="4Fe4S_Fe_S_CS"/>
</dbReference>
<keyword evidence="4" id="KW-1185">Reference proteome</keyword>
<gene>
    <name evidence="2" type="ORF">HINF_LOCUS22105</name>
    <name evidence="3" type="ORF">HINF_LOCUS63777</name>
</gene>
<organism evidence="2">
    <name type="scientific">Hexamita inflata</name>
    <dbReference type="NCBI Taxonomy" id="28002"/>
    <lineage>
        <taxon>Eukaryota</taxon>
        <taxon>Metamonada</taxon>
        <taxon>Diplomonadida</taxon>
        <taxon>Hexamitidae</taxon>
        <taxon>Hexamitinae</taxon>
        <taxon>Hexamita</taxon>
    </lineage>
</organism>
<evidence type="ECO:0000313" key="2">
    <source>
        <dbReference type="EMBL" id="CAI9934460.1"/>
    </source>
</evidence>
<dbReference type="Pfam" id="PF13237">
    <property type="entry name" value="Fer4_10"/>
    <property type="match status" value="1"/>
</dbReference>
<dbReference type="Gene3D" id="3.30.70.20">
    <property type="match status" value="1"/>
</dbReference>
<reference evidence="3 4" key="2">
    <citation type="submission" date="2024-07" db="EMBL/GenBank/DDBJ databases">
        <authorList>
            <person name="Akdeniz Z."/>
        </authorList>
    </citation>
    <scope>NUCLEOTIDE SEQUENCE [LARGE SCALE GENOMIC DNA]</scope>
</reference>
<dbReference type="EMBL" id="CAXDID020000402">
    <property type="protein sequence ID" value="CAL6087709.1"/>
    <property type="molecule type" value="Genomic_DNA"/>
</dbReference>
<evidence type="ECO:0000259" key="1">
    <source>
        <dbReference type="PROSITE" id="PS51379"/>
    </source>
</evidence>
<sequence length="57" mass="5667">MPAVATNLDACCGCQSCNVCPVAAISYDGESKVVISSECVGCGSCMGACPCGVIEMQ</sequence>
<accession>A0AA86PE89</accession>
<feature type="domain" description="4Fe-4S ferredoxin-type" evidence="1">
    <location>
        <begin position="30"/>
        <end position="57"/>
    </location>
</feature>
<protein>
    <submittedName>
        <fullName evidence="2">4Fe-4S ferredoxin iron-sulfur binding domain-containing protein</fullName>
    </submittedName>
    <submittedName>
        <fullName evidence="3">4Fe-4S_ferredoxin iron-sulfur binding domain-containing protein</fullName>
    </submittedName>
</protein>
<dbReference type="Proteomes" id="UP001642409">
    <property type="component" value="Unassembled WGS sequence"/>
</dbReference>